<accession>A0A9W8X4L3</accession>
<gene>
    <name evidence="1" type="ORF">N0V87_002169</name>
</gene>
<sequence>MTLHSLFQGQVIAQRSKSERSQLFHGKTALEIQNDAYIKFETVVRVRHLRHSFDAYDAWGLLFLIYLGNLAIDSLSNDDSTVAKLTTTEVIRSTAVLCINGLVSQSHSVYAVERDEEATMNHILKDVRELSIVQKSLEQGSMPPS</sequence>
<dbReference type="OrthoDB" id="426882at2759"/>
<comment type="caution">
    <text evidence="1">The sequence shown here is derived from an EMBL/GenBank/DDBJ whole genome shotgun (WGS) entry which is preliminary data.</text>
</comment>
<evidence type="ECO:0000313" key="1">
    <source>
        <dbReference type="EMBL" id="KAJ4340817.1"/>
    </source>
</evidence>
<dbReference type="Proteomes" id="UP001140562">
    <property type="component" value="Unassembled WGS sequence"/>
</dbReference>
<evidence type="ECO:0000313" key="2">
    <source>
        <dbReference type="Proteomes" id="UP001140562"/>
    </source>
</evidence>
<name>A0A9W8X4L3_9PLEO</name>
<protein>
    <submittedName>
        <fullName evidence="1">Uncharacterized protein</fullName>
    </submittedName>
</protein>
<reference evidence="1" key="1">
    <citation type="submission" date="2022-10" db="EMBL/GenBank/DDBJ databases">
        <title>Tapping the CABI collections for fungal endophytes: first genome assemblies for Collariella, Neodidymelliopsis, Ascochyta clinopodiicola, Didymella pomorum, Didymosphaeria variabile, Neocosmospora piperis and Neocucurbitaria cava.</title>
        <authorList>
            <person name="Hill R."/>
        </authorList>
    </citation>
    <scope>NUCLEOTIDE SEQUENCE</scope>
    <source>
        <strain evidence="1">IMI 360193</strain>
    </source>
</reference>
<organism evidence="1 2">
    <name type="scientific">Didymella glomerata</name>
    <dbReference type="NCBI Taxonomy" id="749621"/>
    <lineage>
        <taxon>Eukaryota</taxon>
        <taxon>Fungi</taxon>
        <taxon>Dikarya</taxon>
        <taxon>Ascomycota</taxon>
        <taxon>Pezizomycotina</taxon>
        <taxon>Dothideomycetes</taxon>
        <taxon>Pleosporomycetidae</taxon>
        <taxon>Pleosporales</taxon>
        <taxon>Pleosporineae</taxon>
        <taxon>Didymellaceae</taxon>
        <taxon>Didymella</taxon>
    </lineage>
</organism>
<proteinExistence type="predicted"/>
<keyword evidence="2" id="KW-1185">Reference proteome</keyword>
<dbReference type="EMBL" id="JAPEUV010000014">
    <property type="protein sequence ID" value="KAJ4340817.1"/>
    <property type="molecule type" value="Genomic_DNA"/>
</dbReference>
<dbReference type="AlphaFoldDB" id="A0A9W8X4L3"/>